<proteinExistence type="evidence at transcript level"/>
<accession>I3S9T2</accession>
<reference evidence="1" key="1">
    <citation type="submission" date="2012-05" db="EMBL/GenBank/DDBJ databases">
        <authorList>
            <person name="Krishnakumar V."/>
            <person name="Cheung F."/>
            <person name="Xiao Y."/>
            <person name="Chan A."/>
            <person name="Moskal W.A."/>
            <person name="Town C.D."/>
        </authorList>
    </citation>
    <scope>NUCLEOTIDE SEQUENCE</scope>
</reference>
<dbReference type="EMBL" id="BT137229">
    <property type="protein sequence ID" value="AFK37024.1"/>
    <property type="molecule type" value="mRNA"/>
</dbReference>
<organism evidence="1">
    <name type="scientific">Lotus japonicus</name>
    <name type="common">Lotus corniculatus var. japonicus</name>
    <dbReference type="NCBI Taxonomy" id="34305"/>
    <lineage>
        <taxon>Eukaryota</taxon>
        <taxon>Viridiplantae</taxon>
        <taxon>Streptophyta</taxon>
        <taxon>Embryophyta</taxon>
        <taxon>Tracheophyta</taxon>
        <taxon>Spermatophyta</taxon>
        <taxon>Magnoliopsida</taxon>
        <taxon>eudicotyledons</taxon>
        <taxon>Gunneridae</taxon>
        <taxon>Pentapetalae</taxon>
        <taxon>rosids</taxon>
        <taxon>fabids</taxon>
        <taxon>Fabales</taxon>
        <taxon>Fabaceae</taxon>
        <taxon>Papilionoideae</taxon>
        <taxon>50 kb inversion clade</taxon>
        <taxon>NPAAA clade</taxon>
        <taxon>Hologalegina</taxon>
        <taxon>robinioid clade</taxon>
        <taxon>Loteae</taxon>
        <taxon>Lotus</taxon>
    </lineage>
</organism>
<name>I3S9T2_LOTJA</name>
<dbReference type="AlphaFoldDB" id="I3S9T2"/>
<protein>
    <submittedName>
        <fullName evidence="1">Uncharacterized protein</fullName>
    </submittedName>
</protein>
<sequence length="101" mass="11473">MVGLFSRFSVGRSTHRRTQSAIDEREVMPPNLETAAAASAATAVSHELKWQWSLSQLSTQLNPLTMIAQFSARYQNRLFLMMEEYGKSEYLLLSVEEVTCQ</sequence>
<evidence type="ECO:0000313" key="1">
    <source>
        <dbReference type="EMBL" id="AFK37024.1"/>
    </source>
</evidence>